<dbReference type="AlphaFoldDB" id="A0AAV9XWB2"/>
<keyword evidence="8" id="KW-1185">Reference proteome</keyword>
<evidence type="ECO:0000256" key="4">
    <source>
        <dbReference type="ARBA" id="ARBA00022692"/>
    </source>
</evidence>
<dbReference type="InterPro" id="IPR000184">
    <property type="entry name" value="Bac_surfAg_D15"/>
</dbReference>
<keyword evidence="4" id="KW-0812">Transmembrane</keyword>
<evidence type="ECO:0000256" key="2">
    <source>
        <dbReference type="ARBA" id="ARBA00010913"/>
    </source>
</evidence>
<dbReference type="PANTHER" id="PTHR12815:SF18">
    <property type="entry name" value="SORTING AND ASSEMBLY MACHINERY COMPONENT 50 HOMOLOG"/>
    <property type="match status" value="1"/>
</dbReference>
<gene>
    <name evidence="7" type="ORF">RS030_4633</name>
</gene>
<dbReference type="InterPro" id="IPR039910">
    <property type="entry name" value="D15-like"/>
</dbReference>
<name>A0AAV9XWB2_9CRYT</name>
<accession>A0AAV9XWB2</accession>
<sequence length="448" mass="50512">MKNEGNNLRRNDSIRCTSVRFDGISQTDRDFLRKHRETILKETDFNKFIEKVNAVQQELSSLDSFSSVIPVVNTKNENSEVDVTFKVRKSRIKYSVGSTINKKGKVGFEISAFIPNLFGTLSSIRLGLETFGKKSREFSFGLFTPMLLNSNLNMSYSLFNNTLNDNNTPFSNNYFGSKLRLSDKFGANNLTLESSMRETHANLDNGESTCEKHFKETPMKTLKNSISYSWNKNSHSSNEIKNDTKSNTIRQFNIEYAGFNSDVQFIKIEAFQQWKTMFRRCIEKPAFFNNLHLGLNLGLGMLLPNFSKGNFGLKTTIHDRFFLGGNNGFHRCLIGFASGSVGPCLKGDVDASTTTNSRPKNTYIGGNGYLSGELTLQYPLNMNKYGFNIEPNLMSYINVATIVDGHDTILTGNGSFSDKKEILDNFKRTIRASTGIGKLTRLKECNLE</sequence>
<dbReference type="Pfam" id="PF01103">
    <property type="entry name" value="Omp85"/>
    <property type="match status" value="1"/>
</dbReference>
<proteinExistence type="inferred from homology"/>
<dbReference type="PANTHER" id="PTHR12815">
    <property type="entry name" value="SORTING AND ASSEMBLY MACHINERY SAMM50 PROTEIN FAMILY MEMBER"/>
    <property type="match status" value="1"/>
</dbReference>
<evidence type="ECO:0000313" key="8">
    <source>
        <dbReference type="Proteomes" id="UP001311799"/>
    </source>
</evidence>
<comment type="similarity">
    <text evidence="2">Belongs to the SAM50/omp85 family.</text>
</comment>
<evidence type="ECO:0000259" key="6">
    <source>
        <dbReference type="Pfam" id="PF01103"/>
    </source>
</evidence>
<dbReference type="EMBL" id="JAWDEY010000032">
    <property type="protein sequence ID" value="KAK6588475.1"/>
    <property type="molecule type" value="Genomic_DNA"/>
</dbReference>
<dbReference type="Proteomes" id="UP001311799">
    <property type="component" value="Unassembled WGS sequence"/>
</dbReference>
<reference evidence="7 8" key="1">
    <citation type="submission" date="2023-10" db="EMBL/GenBank/DDBJ databases">
        <title>Comparative genomics analysis reveals potential genetic determinants of host preference in Cryptosporidium xiaoi.</title>
        <authorList>
            <person name="Xiao L."/>
            <person name="Li J."/>
        </authorList>
    </citation>
    <scope>NUCLEOTIDE SEQUENCE [LARGE SCALE GENOMIC DNA]</scope>
    <source>
        <strain evidence="7 8">52996</strain>
    </source>
</reference>
<comment type="caution">
    <text evidence="7">The sequence shown here is derived from an EMBL/GenBank/DDBJ whole genome shotgun (WGS) entry which is preliminary data.</text>
</comment>
<comment type="subcellular location">
    <subcellularLocation>
        <location evidence="1">Mitochondrion outer membrane</location>
        <topology evidence="1">Multi-pass membrane protein</topology>
    </subcellularLocation>
</comment>
<protein>
    <recommendedName>
        <fullName evidence="6">Bacterial surface antigen (D15) domain-containing protein</fullName>
    </recommendedName>
</protein>
<evidence type="ECO:0000256" key="1">
    <source>
        <dbReference type="ARBA" id="ARBA00004374"/>
    </source>
</evidence>
<keyword evidence="3" id="KW-1134">Transmembrane beta strand</keyword>
<organism evidence="7 8">
    <name type="scientific">Cryptosporidium xiaoi</name>
    <dbReference type="NCBI Taxonomy" id="659607"/>
    <lineage>
        <taxon>Eukaryota</taxon>
        <taxon>Sar</taxon>
        <taxon>Alveolata</taxon>
        <taxon>Apicomplexa</taxon>
        <taxon>Conoidasida</taxon>
        <taxon>Coccidia</taxon>
        <taxon>Eucoccidiorida</taxon>
        <taxon>Eimeriorina</taxon>
        <taxon>Cryptosporidiidae</taxon>
        <taxon>Cryptosporidium</taxon>
    </lineage>
</organism>
<evidence type="ECO:0000313" key="7">
    <source>
        <dbReference type="EMBL" id="KAK6588475.1"/>
    </source>
</evidence>
<dbReference type="Gene3D" id="2.40.160.50">
    <property type="entry name" value="membrane protein fhac: a member of the omp85/tpsb transporter family"/>
    <property type="match status" value="1"/>
</dbReference>
<feature type="domain" description="Bacterial surface antigen (D15)" evidence="6">
    <location>
        <begin position="116"/>
        <end position="437"/>
    </location>
</feature>
<evidence type="ECO:0000256" key="3">
    <source>
        <dbReference type="ARBA" id="ARBA00022452"/>
    </source>
</evidence>
<evidence type="ECO:0000256" key="5">
    <source>
        <dbReference type="ARBA" id="ARBA00023136"/>
    </source>
</evidence>
<keyword evidence="5" id="KW-0472">Membrane</keyword>